<dbReference type="InterPro" id="IPR036872">
    <property type="entry name" value="CH_dom_sf"/>
</dbReference>
<feature type="domain" description="Ras-GAP" evidence="5">
    <location>
        <begin position="979"/>
        <end position="1212"/>
    </location>
</feature>
<keyword evidence="9" id="KW-1185">Reference proteome</keyword>
<dbReference type="InterPro" id="IPR001936">
    <property type="entry name" value="RasGAP_dom"/>
</dbReference>
<dbReference type="InterPro" id="IPR023152">
    <property type="entry name" value="RasGAP_CS"/>
</dbReference>
<dbReference type="GO" id="GO:1903479">
    <property type="term" value="P:mitotic actomyosin contractile ring assembly actin filament organization"/>
    <property type="evidence" value="ECO:0007669"/>
    <property type="project" value="TreeGrafter"/>
</dbReference>
<dbReference type="FunFam" id="1.10.418.10:FF:000013">
    <property type="entry name" value="IQ motif containing GTPase activating protein 1"/>
    <property type="match status" value="1"/>
</dbReference>
<dbReference type="Gene3D" id="1.20.5.190">
    <property type="match status" value="2"/>
</dbReference>
<dbReference type="Pfam" id="PF00612">
    <property type="entry name" value="IQ"/>
    <property type="match status" value="4"/>
</dbReference>
<dbReference type="EMBL" id="VWZF01006707">
    <property type="protein sequence ID" value="NXF83107.1"/>
    <property type="molecule type" value="Genomic_DNA"/>
</dbReference>
<evidence type="ECO:0000313" key="9">
    <source>
        <dbReference type="Proteomes" id="UP000588334"/>
    </source>
</evidence>
<evidence type="ECO:0000313" key="8">
    <source>
        <dbReference type="EMBL" id="NXF83107.1"/>
    </source>
</evidence>
<dbReference type="Pfam" id="PF00307">
    <property type="entry name" value="CH"/>
    <property type="match status" value="1"/>
</dbReference>
<evidence type="ECO:0000256" key="4">
    <source>
        <dbReference type="SAM" id="Coils"/>
    </source>
</evidence>
<dbReference type="CDD" id="cd12207">
    <property type="entry name" value="RasGAP_IQGAP3"/>
    <property type="match status" value="1"/>
</dbReference>
<reference evidence="8 9" key="1">
    <citation type="submission" date="2019-09" db="EMBL/GenBank/DDBJ databases">
        <title>Bird 10,000 Genomes (B10K) Project - Family phase.</title>
        <authorList>
            <person name="Zhang G."/>
        </authorList>
    </citation>
    <scope>NUCLEOTIDE SEQUENCE [LARGE SCALE GENOMIC DNA]</scope>
    <source>
        <strain evidence="8">B10K-DU-001-03</strain>
        <tissue evidence="8">Muscle</tissue>
    </source>
</reference>
<organism evidence="8 9">
    <name type="scientific">Sclerurus mexicanus</name>
    <name type="common">tawny-throated leaftosser</name>
    <dbReference type="NCBI Taxonomy" id="265632"/>
    <lineage>
        <taxon>Eukaryota</taxon>
        <taxon>Metazoa</taxon>
        <taxon>Chordata</taxon>
        <taxon>Craniata</taxon>
        <taxon>Vertebrata</taxon>
        <taxon>Euteleostomi</taxon>
        <taxon>Archelosauria</taxon>
        <taxon>Archosauria</taxon>
        <taxon>Dinosauria</taxon>
        <taxon>Saurischia</taxon>
        <taxon>Theropoda</taxon>
        <taxon>Coelurosauria</taxon>
        <taxon>Aves</taxon>
        <taxon>Neognathae</taxon>
        <taxon>Neoaves</taxon>
        <taxon>Telluraves</taxon>
        <taxon>Australaves</taxon>
        <taxon>Passeriformes</taxon>
        <taxon>Furnariidae</taxon>
        <taxon>Sclerurus</taxon>
    </lineage>
</organism>
<dbReference type="GO" id="GO:0051015">
    <property type="term" value="F:actin filament binding"/>
    <property type="evidence" value="ECO:0007669"/>
    <property type="project" value="TreeGrafter"/>
</dbReference>
<dbReference type="OrthoDB" id="775356at2759"/>
<dbReference type="GO" id="GO:0120025">
    <property type="term" value="C:plasma membrane bounded cell projection"/>
    <property type="evidence" value="ECO:0007669"/>
    <property type="project" value="UniProtKB-ARBA"/>
</dbReference>
<dbReference type="GO" id="GO:0005516">
    <property type="term" value="F:calmodulin binding"/>
    <property type="evidence" value="ECO:0007669"/>
    <property type="project" value="UniProtKB-KW"/>
</dbReference>
<accession>A0A7K8WWN6</accession>
<evidence type="ECO:0000259" key="5">
    <source>
        <dbReference type="PROSITE" id="PS50018"/>
    </source>
</evidence>
<proteinExistence type="predicted"/>
<dbReference type="GO" id="GO:0005096">
    <property type="term" value="F:GTPase activator activity"/>
    <property type="evidence" value="ECO:0007669"/>
    <property type="project" value="TreeGrafter"/>
</dbReference>
<dbReference type="CDD" id="cd23767">
    <property type="entry name" value="IQCD"/>
    <property type="match status" value="1"/>
</dbReference>
<dbReference type="SUPFAM" id="SSF48350">
    <property type="entry name" value="GTPase activation domain, GAP"/>
    <property type="match status" value="1"/>
</dbReference>
<feature type="domain" description="WW" evidence="6">
    <location>
        <begin position="655"/>
        <end position="688"/>
    </location>
</feature>
<evidence type="ECO:0000256" key="2">
    <source>
        <dbReference type="ARBA" id="ARBA00022737"/>
    </source>
</evidence>
<keyword evidence="3" id="KW-0112">Calmodulin-binding</keyword>
<gene>
    <name evidence="8" type="primary">Iqgap3</name>
    <name evidence="8" type="ORF">SCLMEX_R08442</name>
</gene>
<dbReference type="PROSITE" id="PS50021">
    <property type="entry name" value="CH"/>
    <property type="match status" value="1"/>
</dbReference>
<protein>
    <submittedName>
        <fullName evidence="8">IQGA3 protein</fullName>
    </submittedName>
</protein>
<dbReference type="InterPro" id="IPR008936">
    <property type="entry name" value="Rho_GTPase_activation_prot"/>
</dbReference>
<evidence type="ECO:0000259" key="6">
    <source>
        <dbReference type="PROSITE" id="PS50020"/>
    </source>
</evidence>
<dbReference type="SMART" id="SM00015">
    <property type="entry name" value="IQ"/>
    <property type="match status" value="4"/>
</dbReference>
<feature type="non-terminal residue" evidence="8">
    <location>
        <position position="1"/>
    </location>
</feature>
<name>A0A7K8WWN6_9FURN</name>
<dbReference type="GO" id="GO:0005938">
    <property type="term" value="C:cell cortex"/>
    <property type="evidence" value="ECO:0007669"/>
    <property type="project" value="TreeGrafter"/>
</dbReference>
<dbReference type="PROSITE" id="PS01159">
    <property type="entry name" value="WW_DOMAIN_1"/>
    <property type="match status" value="1"/>
</dbReference>
<dbReference type="InterPro" id="IPR000048">
    <property type="entry name" value="IQ_motif_EF-hand-BS"/>
</dbReference>
<keyword evidence="1" id="KW-0597">Phosphoprotein</keyword>
<evidence type="ECO:0000256" key="1">
    <source>
        <dbReference type="ARBA" id="ARBA00022553"/>
    </source>
</evidence>
<dbReference type="PROSITE" id="PS50018">
    <property type="entry name" value="RAS_GTPASE_ACTIV_2"/>
    <property type="match status" value="1"/>
</dbReference>
<dbReference type="PANTHER" id="PTHR14149">
    <property type="entry name" value="RAS GTPASE-ACTIVATING PROTEIN WITH IQ MOTIF"/>
    <property type="match status" value="1"/>
</dbReference>
<feature type="coiled-coil region" evidence="4">
    <location>
        <begin position="145"/>
        <end position="172"/>
    </location>
</feature>
<dbReference type="PROSITE" id="PS50096">
    <property type="entry name" value="IQ"/>
    <property type="match status" value="4"/>
</dbReference>
<sequence>ERLTAAEMDEQRRQNVAYQYLCHLEEAKRWMEACLGEGLPPPMELEETLRNGVLLAKLGHCFAPTVVPLKKIYDREQMRYKAAGLHFRHTDNINYWRDAMSHVGLPSIFYPETTDIYDKKNMPRVVYCIHALSLYLFKLGLAPQIQDLYGKVNFTEEEINNMKRELEKYGLQLPAFSKIGGILANELSVDEAAVHAAVLAINEAVDRGVVAQTMETLRNPNAMLLDLREELAGAYQEVLHQAKLEKGSNARNRVIPEGEDVYDRCLTQAEIQGNINKVNVHGALEEVDDALQRQDVLALHQALQDPDLALRCLQRDNLQLYLEQLSTDREQKALDLGYLELLEQEEVQAGILTANRRGEEERAMLLAVSQINAAIRRGMPAETLEALMDPAAQLPDVHPFAAPLYQHQLALLQRQHPQGELAQEELFVAVEMLSAVALVNQALDARDPNSLWSSLVSPALGLSGAEDANAQRYFEDLQQLKGQSRETGAEFLSWNDIQDSVNSTNSLVQDENNRVHAVWLVNEALLQADPEKTLAALLLLAAALPDIALPTAQRYHDVLSRARRQKAQATGDDGAVLWWEEIQEGVCRANQDTVAARRMALGTAAINQAIKEGKAAQTLRVLCNPDVALCGVVSACASVYQEQLAALMATKRPTGSEKPYWIRHRLPDGAEYYLSLKTFEGSWQRPRDGGLNTTHLSREEIQSVITRVTAAHDRERLWASNAAFVVRLQARLRGFLVRREFTARRHILWEQQPAATRIQACWRGYKQRRAYLERLHYLQANTEAAIKIQAGVRMWQARRKYQERLRYFRQNVKAVIKIQAFVRANKARGDYRMLVHARSPPLGIVRHFIHLLEQSQHDFWEESEVLRLQEEVVKRIRASRQLESDLDLMDIKIGLLVKNRITLEEVVSHCKKLTKKNKEQLSEMMSIDKQKGLKSLSKEKRQKLEAYQHLFYLLQTQPVYLARLIFQMPQNKSTKFMESVIFTLYNYASNPREAYLLLQLFKVALQEEIRSKVDHVHDILMGNATVIRLVVSFYRNARGQNALRQILGGPVQEVLQDKTLSIRTNPVDIYKAWINQTESQSGQRSKLPYEVSPEQALSHPEVQRRLDISIRNLLAMTDKFVSAITSSVDKIPYGMRYMAKILRTSLTEKFPKAPAEEIDKTVGNLLYYRFMNPAVVAPDGFDIVDISAGATLHPDQRRSLGSIAKVLQHAAARKAFDGENSHLCGVNQYLEDTHNKFRRFISAACCVPEPEERFNVDEYSEMVAVAKPVIYITVGELINTHKLLLEHQDSIAPHHGDPLHELLEDLDEIPTVQSLVGESVASLADNGAEQALSQLSRTEISFTLTGKLVPVASSEESDTKSLLLSTKQMLVDVIQSQSGDSLPEILWTPASEYEEAAHDRLVHRRALQDARTPTQLKRHRSLAANSQLSMEEKKRKIIRNLRRLESLGLVDSAHQYQELIDMLAKDIRNQRRHRQHRHTELLKLRQTLQGLDAKTLFYEEQIDYYNQYIKTCLDNLAASNKYSSLPKICGCGSLSFRVSGKSKKLPSLHYTAARLLEKGVLLEIQDLPPSQFKNVIFDIIPCEESGKFQVKAKFMGIDMEHFQLHYQDLLQLQYEGVAVMKMFDKAKVNVNLLIFLLNKKFFKK</sequence>
<dbReference type="Pfam" id="PF03836">
    <property type="entry name" value="RasGAP_C"/>
    <property type="match status" value="1"/>
</dbReference>
<dbReference type="InterPro" id="IPR001202">
    <property type="entry name" value="WW_dom"/>
</dbReference>
<dbReference type="SUPFAM" id="SSF143885">
    <property type="entry name" value="RGC domain-like"/>
    <property type="match status" value="1"/>
</dbReference>
<dbReference type="SUPFAM" id="SSF47576">
    <property type="entry name" value="Calponin-homology domain, CH-domain"/>
    <property type="match status" value="1"/>
</dbReference>
<dbReference type="SMART" id="SM00323">
    <property type="entry name" value="RasGAP"/>
    <property type="match status" value="1"/>
</dbReference>
<dbReference type="Gene3D" id="1.10.506.10">
    <property type="entry name" value="GTPase Activation - p120gap, domain 1"/>
    <property type="match status" value="1"/>
</dbReference>
<dbReference type="Proteomes" id="UP000588334">
    <property type="component" value="Unassembled WGS sequence"/>
</dbReference>
<dbReference type="SMART" id="SM00033">
    <property type="entry name" value="CH"/>
    <property type="match status" value="1"/>
</dbReference>
<feature type="domain" description="Calponin-homology (CH)" evidence="7">
    <location>
        <begin position="21"/>
        <end position="136"/>
    </location>
</feature>
<dbReference type="PROSITE" id="PS00509">
    <property type="entry name" value="RAS_GTPASE_ACTIV_1"/>
    <property type="match status" value="1"/>
</dbReference>
<evidence type="ECO:0000256" key="3">
    <source>
        <dbReference type="ARBA" id="ARBA00022860"/>
    </source>
</evidence>
<dbReference type="InterPro" id="IPR001715">
    <property type="entry name" value="CH_dom"/>
</dbReference>
<dbReference type="Pfam" id="PF00616">
    <property type="entry name" value="RasGAP"/>
    <property type="match status" value="1"/>
</dbReference>
<dbReference type="FunFam" id="1.10.506.10:FF:000004">
    <property type="entry name" value="IQ motif containing GTPase activating protein 1"/>
    <property type="match status" value="1"/>
</dbReference>
<keyword evidence="4" id="KW-0175">Coiled coil</keyword>
<evidence type="ECO:0000259" key="7">
    <source>
        <dbReference type="PROSITE" id="PS50021"/>
    </source>
</evidence>
<dbReference type="Gene3D" id="1.10.418.10">
    <property type="entry name" value="Calponin-like domain"/>
    <property type="match status" value="1"/>
</dbReference>
<keyword evidence="2" id="KW-0677">Repeat</keyword>
<dbReference type="PANTHER" id="PTHR14149:SF10">
    <property type="entry name" value="RAS GTPASE-ACTIVATING-LIKE PROTEIN IQGAP3"/>
    <property type="match status" value="1"/>
</dbReference>
<dbReference type="CDD" id="cd21276">
    <property type="entry name" value="CH_IQGAP3"/>
    <property type="match status" value="1"/>
</dbReference>
<comment type="caution">
    <text evidence="8">The sequence shown here is derived from an EMBL/GenBank/DDBJ whole genome shotgun (WGS) entry which is preliminary data.</text>
</comment>
<dbReference type="PROSITE" id="PS50020">
    <property type="entry name" value="WW_DOMAIN_2"/>
    <property type="match status" value="1"/>
</dbReference>
<feature type="non-terminal residue" evidence="8">
    <location>
        <position position="1644"/>
    </location>
</feature>
<dbReference type="InterPro" id="IPR000593">
    <property type="entry name" value="RasGAP_C"/>
</dbReference>